<gene>
    <name evidence="5" type="ORF">OG579_05195</name>
</gene>
<evidence type="ECO:0000256" key="2">
    <source>
        <dbReference type="ARBA" id="ARBA00023136"/>
    </source>
</evidence>
<dbReference type="AlphaFoldDB" id="A0AAU4K560"/>
<accession>A0AAU4K560</accession>
<name>A0AAU4K560_9NOCA</name>
<evidence type="ECO:0000313" key="6">
    <source>
        <dbReference type="Proteomes" id="UP001432128"/>
    </source>
</evidence>
<proteinExistence type="predicted"/>
<reference evidence="5 6" key="1">
    <citation type="submission" date="2022-10" db="EMBL/GenBank/DDBJ databases">
        <title>The complete genomes of actinobacterial strains from the NBC collection.</title>
        <authorList>
            <person name="Joergensen T.S."/>
            <person name="Alvarez Arevalo M."/>
            <person name="Sterndorff E.B."/>
            <person name="Faurdal D."/>
            <person name="Vuksanovic O."/>
            <person name="Mourched A.-S."/>
            <person name="Charusanti P."/>
            <person name="Shaw S."/>
            <person name="Blin K."/>
            <person name="Weber T."/>
        </authorList>
    </citation>
    <scope>NUCLEOTIDE SEQUENCE [LARGE SCALE GENOMIC DNA]</scope>
    <source>
        <strain evidence="5 6">NBC_00319</strain>
    </source>
</reference>
<organism evidence="5 6">
    <name type="scientific">Williamsia herbipolensis</name>
    <dbReference type="NCBI Taxonomy" id="1603258"/>
    <lineage>
        <taxon>Bacteria</taxon>
        <taxon>Bacillati</taxon>
        <taxon>Actinomycetota</taxon>
        <taxon>Actinomycetes</taxon>
        <taxon>Mycobacteriales</taxon>
        <taxon>Nocardiaceae</taxon>
        <taxon>Williamsia</taxon>
    </lineage>
</organism>
<keyword evidence="2 4" id="KW-0472">Membrane</keyword>
<evidence type="ECO:0008006" key="7">
    <source>
        <dbReference type="Google" id="ProtNLM"/>
    </source>
</evidence>
<keyword evidence="4" id="KW-1133">Transmembrane helix</keyword>
<evidence type="ECO:0000256" key="3">
    <source>
        <dbReference type="SAM" id="MobiDB-lite"/>
    </source>
</evidence>
<evidence type="ECO:0000313" key="5">
    <source>
        <dbReference type="EMBL" id="WUM21201.1"/>
    </source>
</evidence>
<dbReference type="GO" id="GO:0016020">
    <property type="term" value="C:membrane"/>
    <property type="evidence" value="ECO:0007669"/>
    <property type="project" value="UniProtKB-SubCell"/>
</dbReference>
<dbReference type="KEGG" id="whr:OG579_05195"/>
<feature type="region of interest" description="Disordered" evidence="3">
    <location>
        <begin position="1"/>
        <end position="35"/>
    </location>
</feature>
<keyword evidence="6" id="KW-1185">Reference proteome</keyword>
<dbReference type="PANTHER" id="PTHR37042:SF4">
    <property type="entry name" value="OUTER MEMBRANE PROTEIN RV1973"/>
    <property type="match status" value="1"/>
</dbReference>
<dbReference type="EMBL" id="CP108021">
    <property type="protein sequence ID" value="WUM21201.1"/>
    <property type="molecule type" value="Genomic_DNA"/>
</dbReference>
<dbReference type="Proteomes" id="UP001432128">
    <property type="component" value="Chromosome"/>
</dbReference>
<dbReference type="RefSeq" id="WP_328858330.1">
    <property type="nucleotide sequence ID" value="NZ_CP108021.1"/>
</dbReference>
<sequence>MTTHDDLDTPTVDTTDEPDTDMTVDTDTDSAPDGAEEAVAIERPEATGRTRRRTRRRAVVLTGGVGTVVVALGAASLYFHLDHRDSAAVAASRADAMTAATDGTRAVLTYRAGSVDADLARAATFLTGDFRDYYTKLGTDAIAPNARSRGLSSEAAVAGTSTIRVDRGSAGALVFVNQSVTPASGAASVTSTAIRVHLTEVDGRWLIDRFEPI</sequence>
<feature type="transmembrane region" description="Helical" evidence="4">
    <location>
        <begin position="58"/>
        <end position="79"/>
    </location>
</feature>
<dbReference type="PANTHER" id="PTHR37042">
    <property type="entry name" value="OUTER MEMBRANE PROTEIN RV1973"/>
    <property type="match status" value="1"/>
</dbReference>
<evidence type="ECO:0000256" key="1">
    <source>
        <dbReference type="ARBA" id="ARBA00004370"/>
    </source>
</evidence>
<evidence type="ECO:0000256" key="4">
    <source>
        <dbReference type="SAM" id="Phobius"/>
    </source>
</evidence>
<feature type="compositionally biased region" description="Acidic residues" evidence="3">
    <location>
        <begin position="14"/>
        <end position="35"/>
    </location>
</feature>
<keyword evidence="4" id="KW-0812">Transmembrane</keyword>
<comment type="subcellular location">
    <subcellularLocation>
        <location evidence="1">Membrane</location>
    </subcellularLocation>
</comment>
<protein>
    <recommendedName>
        <fullName evidence="7">Mce-associated membrane protein</fullName>
    </recommendedName>
</protein>